<dbReference type="GO" id="GO:0005524">
    <property type="term" value="F:ATP binding"/>
    <property type="evidence" value="ECO:0007669"/>
    <property type="project" value="UniProtKB-KW"/>
</dbReference>
<reference evidence="11 12" key="1">
    <citation type="submission" date="2019-11" db="EMBL/GenBank/DDBJ databases">
        <title>Comparative genomics of hydrocarbon-degrading Desulfosarcina strains.</title>
        <authorList>
            <person name="Watanabe M."/>
            <person name="Kojima H."/>
            <person name="Fukui M."/>
        </authorList>
    </citation>
    <scope>NUCLEOTIDE SEQUENCE [LARGE SCALE GENOMIC DNA]</scope>
    <source>
        <strain evidence="12">oXyS1</strain>
    </source>
</reference>
<evidence type="ECO:0000259" key="10">
    <source>
        <dbReference type="PROSITE" id="PS50893"/>
    </source>
</evidence>
<dbReference type="CDD" id="cd03225">
    <property type="entry name" value="ABC_cobalt_CbiO_domain1"/>
    <property type="match status" value="2"/>
</dbReference>
<dbReference type="Gene3D" id="3.40.50.300">
    <property type="entry name" value="P-loop containing nucleotide triphosphate hydrolases"/>
    <property type="match status" value="2"/>
</dbReference>
<dbReference type="Pfam" id="PF00005">
    <property type="entry name" value="ABC_tran"/>
    <property type="match status" value="2"/>
</dbReference>
<evidence type="ECO:0000256" key="1">
    <source>
        <dbReference type="ARBA" id="ARBA00004236"/>
    </source>
</evidence>
<evidence type="ECO:0000256" key="9">
    <source>
        <dbReference type="SAM" id="MobiDB-lite"/>
    </source>
</evidence>
<evidence type="ECO:0000256" key="6">
    <source>
        <dbReference type="ARBA" id="ARBA00022840"/>
    </source>
</evidence>
<accession>A0A5K8ABU6</accession>
<feature type="domain" description="ABC transporter" evidence="10">
    <location>
        <begin position="285"/>
        <end position="514"/>
    </location>
</feature>
<evidence type="ECO:0000256" key="2">
    <source>
        <dbReference type="ARBA" id="ARBA00005417"/>
    </source>
</evidence>
<dbReference type="PANTHER" id="PTHR43553:SF24">
    <property type="entry name" value="ENERGY-COUPLING FACTOR TRANSPORTER ATP-BINDING PROTEIN ECFA1"/>
    <property type="match status" value="1"/>
</dbReference>
<dbReference type="SUPFAM" id="SSF52540">
    <property type="entry name" value="P-loop containing nucleoside triphosphate hydrolases"/>
    <property type="match status" value="2"/>
</dbReference>
<evidence type="ECO:0000256" key="5">
    <source>
        <dbReference type="ARBA" id="ARBA00022741"/>
    </source>
</evidence>
<feature type="compositionally biased region" description="Polar residues" evidence="9">
    <location>
        <begin position="608"/>
        <end position="618"/>
    </location>
</feature>
<dbReference type="GO" id="GO:0016887">
    <property type="term" value="F:ATP hydrolysis activity"/>
    <property type="evidence" value="ECO:0007669"/>
    <property type="project" value="InterPro"/>
</dbReference>
<dbReference type="InterPro" id="IPR027417">
    <property type="entry name" value="P-loop_NTPase"/>
</dbReference>
<dbReference type="PROSITE" id="PS50893">
    <property type="entry name" value="ABC_TRANSPORTER_2"/>
    <property type="match status" value="2"/>
</dbReference>
<evidence type="ECO:0000256" key="8">
    <source>
        <dbReference type="ARBA" id="ARBA00023136"/>
    </source>
</evidence>
<dbReference type="SMART" id="SM00382">
    <property type="entry name" value="AAA"/>
    <property type="match status" value="2"/>
</dbReference>
<dbReference type="PANTHER" id="PTHR43553">
    <property type="entry name" value="HEAVY METAL TRANSPORTER"/>
    <property type="match status" value="1"/>
</dbReference>
<keyword evidence="12" id="KW-1185">Reference proteome</keyword>
<feature type="domain" description="ABC transporter" evidence="10">
    <location>
        <begin position="19"/>
        <end position="249"/>
    </location>
</feature>
<evidence type="ECO:0000256" key="7">
    <source>
        <dbReference type="ARBA" id="ARBA00022967"/>
    </source>
</evidence>
<protein>
    <recommendedName>
        <fullName evidence="10">ABC transporter domain-containing protein</fullName>
    </recommendedName>
</protein>
<comment type="subcellular location">
    <subcellularLocation>
        <location evidence="1">Cell membrane</location>
    </subcellularLocation>
</comment>
<dbReference type="GO" id="GO:0042626">
    <property type="term" value="F:ATPase-coupled transmembrane transporter activity"/>
    <property type="evidence" value="ECO:0007669"/>
    <property type="project" value="TreeGrafter"/>
</dbReference>
<dbReference type="Proteomes" id="UP000422108">
    <property type="component" value="Chromosome"/>
</dbReference>
<evidence type="ECO:0000313" key="11">
    <source>
        <dbReference type="EMBL" id="BBO89504.1"/>
    </source>
</evidence>
<keyword evidence="5" id="KW-0547">Nucleotide-binding</keyword>
<feature type="compositionally biased region" description="Basic residues" evidence="9">
    <location>
        <begin position="559"/>
        <end position="571"/>
    </location>
</feature>
<evidence type="ECO:0000256" key="3">
    <source>
        <dbReference type="ARBA" id="ARBA00022448"/>
    </source>
</evidence>
<dbReference type="AlphaFoldDB" id="A0A5K8ABU6"/>
<keyword evidence="7" id="KW-1278">Translocase</keyword>
<gene>
    <name evidence="11" type="ORF">DSCOOX_26840</name>
</gene>
<dbReference type="InterPro" id="IPR050095">
    <property type="entry name" value="ECF_ABC_transporter_ATP-bd"/>
</dbReference>
<dbReference type="InterPro" id="IPR003593">
    <property type="entry name" value="AAA+_ATPase"/>
</dbReference>
<sequence length="626" mass="69639">MIDAAATGMPLPDPDTPLFRLTDLNYRYVNGPLALSGINLEIARGERIALVGQNGSGKTTLIKQLCGLLLPEDGTVRFKGGPLVGDHLDRSRLEIGLLFQDPDDQLFGHTLIDDVAFGPSNQGLSRDRARQAALRALGRVHLADRAYKAPHHLSFGQKKRAALAGLLAMQPAVLLLDEPTTNLDPSQEQVFLDLLMDFKGTLICISHDLLFLFELCQRAVVMKNGKIAHDYTMNDLVAQRSRLRSHGLDFSFRLEAPSDGMANGHPVRVCPPVAPVETNVPAPMLEMRNYDFRYPDGTHALDRVDFSIAPGERMALVGENGAGKTTLLACLLGLQQGTGTYCFEGQPVTRRLRKHLWRNIGMVFQDCADQLFCPSAGEEIAFGLKQMGASKSEIRQRTEEALSRVRLEGFEKRVPLHMSGGERKRLALACVLAMSPKLLILDEPTAGLDPQGEELLLSILGDLNVTQLLVSHDMFFVGALTHRTVVMHQGAICQDLATEAFFKDDRLGNLNGLAYSFRQRCGEAILALQHEHEHAHSHLHRHLHDHPHEHERVNHDHLHKHEHTHRHRFAHSHPGEDDPHRHGASRRYHDHRHDGEHGAHDHAHSAQDAPSMTDTMGNDSKPEDEK</sequence>
<dbReference type="NCBIfam" id="NF010167">
    <property type="entry name" value="PRK13648.1"/>
    <property type="match status" value="2"/>
</dbReference>
<dbReference type="FunFam" id="3.40.50.300:FF:000224">
    <property type="entry name" value="Energy-coupling factor transporter ATP-binding protein EcfA"/>
    <property type="match status" value="1"/>
</dbReference>
<organism evidence="11 12">
    <name type="scientific">Desulfosarcina ovata subsp. ovata</name>
    <dbReference type="NCBI Taxonomy" id="2752305"/>
    <lineage>
        <taxon>Bacteria</taxon>
        <taxon>Pseudomonadati</taxon>
        <taxon>Thermodesulfobacteriota</taxon>
        <taxon>Desulfobacteria</taxon>
        <taxon>Desulfobacterales</taxon>
        <taxon>Desulfosarcinaceae</taxon>
        <taxon>Desulfosarcina</taxon>
    </lineage>
</organism>
<proteinExistence type="inferred from homology"/>
<dbReference type="GO" id="GO:0043190">
    <property type="term" value="C:ATP-binding cassette (ABC) transporter complex"/>
    <property type="evidence" value="ECO:0007669"/>
    <property type="project" value="TreeGrafter"/>
</dbReference>
<dbReference type="InterPro" id="IPR015856">
    <property type="entry name" value="ABC_transpr_CbiO/EcfA_su"/>
</dbReference>
<keyword evidence="8" id="KW-0472">Membrane</keyword>
<feature type="region of interest" description="Disordered" evidence="9">
    <location>
        <begin position="559"/>
        <end position="626"/>
    </location>
</feature>
<keyword evidence="3" id="KW-0813">Transport</keyword>
<dbReference type="RefSeq" id="WP_155310693.1">
    <property type="nucleotide sequence ID" value="NZ_AP021879.1"/>
</dbReference>
<comment type="similarity">
    <text evidence="2">Belongs to the ABC transporter superfamily.</text>
</comment>
<dbReference type="PROSITE" id="PS00211">
    <property type="entry name" value="ABC_TRANSPORTER_1"/>
    <property type="match status" value="2"/>
</dbReference>
<keyword evidence="6" id="KW-0067">ATP-binding</keyword>
<name>A0A5K8ABU6_9BACT</name>
<feature type="compositionally biased region" description="Basic and acidic residues" evidence="9">
    <location>
        <begin position="591"/>
        <end position="605"/>
    </location>
</feature>
<keyword evidence="4" id="KW-1003">Cell membrane</keyword>
<dbReference type="EMBL" id="AP021879">
    <property type="protein sequence ID" value="BBO89504.1"/>
    <property type="molecule type" value="Genomic_DNA"/>
</dbReference>
<dbReference type="InterPro" id="IPR003439">
    <property type="entry name" value="ABC_transporter-like_ATP-bd"/>
</dbReference>
<dbReference type="InterPro" id="IPR017871">
    <property type="entry name" value="ABC_transporter-like_CS"/>
</dbReference>
<evidence type="ECO:0000313" key="12">
    <source>
        <dbReference type="Proteomes" id="UP000422108"/>
    </source>
</evidence>
<evidence type="ECO:0000256" key="4">
    <source>
        <dbReference type="ARBA" id="ARBA00022475"/>
    </source>
</evidence>